<accession>A0A2G1W816</accession>
<feature type="region of interest" description="Disordered" evidence="1">
    <location>
        <begin position="497"/>
        <end position="545"/>
    </location>
</feature>
<evidence type="ECO:0000313" key="2">
    <source>
        <dbReference type="EMBL" id="PHQ35172.1"/>
    </source>
</evidence>
<feature type="compositionally biased region" description="Acidic residues" evidence="1">
    <location>
        <begin position="440"/>
        <end position="453"/>
    </location>
</feature>
<keyword evidence="3" id="KW-1185">Reference proteome</keyword>
<feature type="compositionally biased region" description="Basic and acidic residues" evidence="1">
    <location>
        <begin position="230"/>
        <end position="239"/>
    </location>
</feature>
<reference evidence="2 3" key="1">
    <citation type="submission" date="2017-06" db="EMBL/GenBank/DDBJ databases">
        <title>Description of Rhodopirellula bahusiensis sp. nov.</title>
        <authorList>
            <person name="Kizina J."/>
            <person name="Harder J."/>
        </authorList>
    </citation>
    <scope>NUCLEOTIDE SEQUENCE [LARGE SCALE GENOMIC DNA]</scope>
    <source>
        <strain evidence="2 3">SWK21</strain>
    </source>
</reference>
<comment type="caution">
    <text evidence="2">The sequence shown here is derived from an EMBL/GenBank/DDBJ whole genome shotgun (WGS) entry which is preliminary data.</text>
</comment>
<protein>
    <submittedName>
        <fullName evidence="2">Uncharacterized protein</fullName>
    </submittedName>
</protein>
<evidence type="ECO:0000256" key="1">
    <source>
        <dbReference type="SAM" id="MobiDB-lite"/>
    </source>
</evidence>
<proteinExistence type="predicted"/>
<feature type="region of interest" description="Disordered" evidence="1">
    <location>
        <begin position="211"/>
        <end position="240"/>
    </location>
</feature>
<dbReference type="GeneID" id="90608901"/>
<dbReference type="OrthoDB" id="271514at2"/>
<dbReference type="Proteomes" id="UP000225740">
    <property type="component" value="Unassembled WGS sequence"/>
</dbReference>
<gene>
    <name evidence="2" type="ORF">CEE69_12235</name>
</gene>
<evidence type="ECO:0000313" key="3">
    <source>
        <dbReference type="Proteomes" id="UP000225740"/>
    </source>
</evidence>
<dbReference type="EMBL" id="NIZW01000008">
    <property type="protein sequence ID" value="PHQ35172.1"/>
    <property type="molecule type" value="Genomic_DNA"/>
</dbReference>
<dbReference type="RefSeq" id="WP_099260935.1">
    <property type="nucleotide sequence ID" value="NZ_NIZW01000008.1"/>
</dbReference>
<feature type="region of interest" description="Disordered" evidence="1">
    <location>
        <begin position="436"/>
        <end position="462"/>
    </location>
</feature>
<sequence>MTTLVYNNVVLKNCETLRFEQDLQYDESKTDLLFSRFRIRVGSTLVAVRYPDDGGFGIQTPRGSTVGQRLHDIQARLSQPRKDFWFLTESNPITENGDSGAIDQPLIIATGEPYSYEYSESSVDDRSRVDAEKTVRQLQPNPLDFSHVSDYSTERYGPFNTPFPADQVVDSDNGPKPKDINCTAIFGGRSIRVEFEIEVCRHYCDPDRAGDPYPPTEPWIEARDDDEDTKGENEAEDGFRIPPSKNIFSNRWYLTETKDANFVTTKTIQGTLRVATKETLPHLQRFLVVPPLLDGYQRTEQTFADDPSGLVLKYRISDRERHAAPPAPAVDWNGTYTETASKMGIYQISHLDVTLIGPPSVDKIDLIGAAGRVLNSRMKNLQKDPADTSQDYSVKLLDMAVIESLDQPMVTLRVTVQHVGLDATYFNLRLGQISKPLNSGDDEENSDGDEDAQSIDGYYPDRWPAPLPYDSETPAGLFSCYLQDPCSVWHSPTMRIEGEDLPNPGGEYEARDLTDETGSPTYPTPSEEDDVPRPGSVSRSKNKLDRDIRHVSSDQLFPEQDKKIISPEQFAGCPYTYWKLKSEYQISTGRAALPLAAVRSPEYAELPHNGPTSKIIKLHENTCKRLFWIEATRVGKPPQFPSPKDTMLDMNGATEYLMDWKIGFANPTLGPDGSTREYTIAAEYVYALDRAPANSELFRIPVSPIDFTPNDPRSISGTDLFRDDLVEWRFNVVPSPPPTPSP</sequence>
<organism evidence="2 3">
    <name type="scientific">Rhodopirellula bahusiensis</name>
    <dbReference type="NCBI Taxonomy" id="2014065"/>
    <lineage>
        <taxon>Bacteria</taxon>
        <taxon>Pseudomonadati</taxon>
        <taxon>Planctomycetota</taxon>
        <taxon>Planctomycetia</taxon>
        <taxon>Pirellulales</taxon>
        <taxon>Pirellulaceae</taxon>
        <taxon>Rhodopirellula</taxon>
    </lineage>
</organism>
<dbReference type="AlphaFoldDB" id="A0A2G1W816"/>
<name>A0A2G1W816_9BACT</name>